<evidence type="ECO:0000313" key="3">
    <source>
        <dbReference type="EMBL" id="CRL06849.1"/>
    </source>
</evidence>
<protein>
    <submittedName>
        <fullName evidence="3">CLUMA_CG019482, isoform A</fullName>
    </submittedName>
</protein>
<reference evidence="3 4" key="1">
    <citation type="submission" date="2015-04" db="EMBL/GenBank/DDBJ databases">
        <authorList>
            <person name="Syromyatnikov M.Y."/>
            <person name="Popov V.N."/>
        </authorList>
    </citation>
    <scope>NUCLEOTIDE SEQUENCE [LARGE SCALE GENOMIC DNA]</scope>
</reference>
<feature type="region of interest" description="Disordered" evidence="1">
    <location>
        <begin position="281"/>
        <end position="337"/>
    </location>
</feature>
<dbReference type="AlphaFoldDB" id="A0A1J1J7H4"/>
<evidence type="ECO:0000313" key="4">
    <source>
        <dbReference type="Proteomes" id="UP000183832"/>
    </source>
</evidence>
<dbReference type="Proteomes" id="UP000183832">
    <property type="component" value="Unassembled WGS sequence"/>
</dbReference>
<name>A0A1J1J7H4_9DIPT</name>
<keyword evidence="2" id="KW-0732">Signal</keyword>
<sequence length="337" mass="39079">MHIAVILAFHFFCAFECLAKPVEQGSVTDPLGEVTPYPDTQKQFIDINNVSPEVSNILIENNMNLEKIKTMLEKLQNKTMSNKNFYEVIPSSTSSPSTEAKDMSEFRLNSIKTSLEKTLRQSDDNAPQTNAEFDYALPAVCEVPRHFNLSDWFGHKTWNIFFKPNYRQYNVKSVFLRIKSNFNGWVEIDALLTLKYWDHPRNNYGIAIDIFDDEENQLDAKEHFHLQNCEAGVQVPWRAFNLLAKSIRTPVSEDDVEVYRSVHTGPRLDIISSSPAKYLLNSSETQQSQQKPKRLRHIHNPHHLQKSSEEYPESFENYFHDDAINDHSHNNKKVEET</sequence>
<feature type="compositionally biased region" description="Basic and acidic residues" evidence="1">
    <location>
        <begin position="318"/>
        <end position="337"/>
    </location>
</feature>
<feature type="chain" id="PRO_5012158991" evidence="2">
    <location>
        <begin position="20"/>
        <end position="337"/>
    </location>
</feature>
<feature type="compositionally biased region" description="Polar residues" evidence="1">
    <location>
        <begin position="281"/>
        <end position="290"/>
    </location>
</feature>
<gene>
    <name evidence="3" type="ORF">CLUMA_CG019482</name>
</gene>
<keyword evidence="4" id="KW-1185">Reference proteome</keyword>
<accession>A0A1J1J7H4</accession>
<dbReference type="OrthoDB" id="6287506at2759"/>
<feature type="signal peptide" evidence="2">
    <location>
        <begin position="1"/>
        <end position="19"/>
    </location>
</feature>
<evidence type="ECO:0000256" key="1">
    <source>
        <dbReference type="SAM" id="MobiDB-lite"/>
    </source>
</evidence>
<dbReference type="EMBL" id="CVRI01000067">
    <property type="protein sequence ID" value="CRL06849.1"/>
    <property type="molecule type" value="Genomic_DNA"/>
</dbReference>
<feature type="compositionally biased region" description="Basic residues" evidence="1">
    <location>
        <begin position="291"/>
        <end position="305"/>
    </location>
</feature>
<proteinExistence type="predicted"/>
<organism evidence="3 4">
    <name type="scientific">Clunio marinus</name>
    <dbReference type="NCBI Taxonomy" id="568069"/>
    <lineage>
        <taxon>Eukaryota</taxon>
        <taxon>Metazoa</taxon>
        <taxon>Ecdysozoa</taxon>
        <taxon>Arthropoda</taxon>
        <taxon>Hexapoda</taxon>
        <taxon>Insecta</taxon>
        <taxon>Pterygota</taxon>
        <taxon>Neoptera</taxon>
        <taxon>Endopterygota</taxon>
        <taxon>Diptera</taxon>
        <taxon>Nematocera</taxon>
        <taxon>Chironomoidea</taxon>
        <taxon>Chironomidae</taxon>
        <taxon>Clunio</taxon>
    </lineage>
</organism>
<evidence type="ECO:0000256" key="2">
    <source>
        <dbReference type="SAM" id="SignalP"/>
    </source>
</evidence>